<dbReference type="Gene3D" id="3.30.559.10">
    <property type="entry name" value="Chloramphenicol acetyltransferase-like domain"/>
    <property type="match status" value="9"/>
</dbReference>
<name>A0AAJ0MIR0_9PEZI</name>
<evidence type="ECO:0000256" key="2">
    <source>
        <dbReference type="ARBA" id="ARBA00022450"/>
    </source>
</evidence>
<dbReference type="PROSITE" id="PS00012">
    <property type="entry name" value="PHOSPHOPANTETHEINE"/>
    <property type="match status" value="3"/>
</dbReference>
<comment type="caution">
    <text evidence="8">The sequence shown here is derived from an EMBL/GenBank/DDBJ whole genome shotgun (WGS) entry which is preliminary data.</text>
</comment>
<keyword evidence="3" id="KW-0597">Phosphoprotein</keyword>
<dbReference type="Gene3D" id="3.40.50.12780">
    <property type="entry name" value="N-terminal domain of ligase-like"/>
    <property type="match status" value="5"/>
</dbReference>
<dbReference type="FunFam" id="3.40.50.12780:FF:000014">
    <property type="entry name" value="Nonribosomal peptide synthetase 1"/>
    <property type="match status" value="4"/>
</dbReference>
<evidence type="ECO:0000256" key="6">
    <source>
        <dbReference type="SAM" id="MobiDB-lite"/>
    </source>
</evidence>
<evidence type="ECO:0000256" key="3">
    <source>
        <dbReference type="ARBA" id="ARBA00022553"/>
    </source>
</evidence>
<dbReference type="FunFam" id="3.30.300.30:FF:000015">
    <property type="entry name" value="Nonribosomal peptide synthase SidD"/>
    <property type="match status" value="5"/>
</dbReference>
<dbReference type="InterPro" id="IPR020806">
    <property type="entry name" value="PKS_PP-bd"/>
</dbReference>
<feature type="domain" description="Carrier" evidence="7">
    <location>
        <begin position="801"/>
        <end position="878"/>
    </location>
</feature>
<feature type="region of interest" description="Disordered" evidence="6">
    <location>
        <begin position="7194"/>
        <end position="7216"/>
    </location>
</feature>
<dbReference type="PANTHER" id="PTHR45398">
    <property type="match status" value="1"/>
</dbReference>
<evidence type="ECO:0000259" key="7">
    <source>
        <dbReference type="PROSITE" id="PS50075"/>
    </source>
</evidence>
<dbReference type="GO" id="GO:0016874">
    <property type="term" value="F:ligase activity"/>
    <property type="evidence" value="ECO:0007669"/>
    <property type="project" value="UniProtKB-KW"/>
</dbReference>
<dbReference type="SUPFAM" id="SSF56801">
    <property type="entry name" value="Acetyl-CoA synthetase-like"/>
    <property type="match status" value="5"/>
</dbReference>
<dbReference type="InterPro" id="IPR036736">
    <property type="entry name" value="ACP-like_sf"/>
</dbReference>
<dbReference type="EMBL" id="JAUIQD010000002">
    <property type="protein sequence ID" value="KAK3360589.1"/>
    <property type="molecule type" value="Genomic_DNA"/>
</dbReference>
<dbReference type="InterPro" id="IPR023213">
    <property type="entry name" value="CAT-like_dom_sf"/>
</dbReference>
<dbReference type="InterPro" id="IPR020845">
    <property type="entry name" value="AMP-binding_CS"/>
</dbReference>
<dbReference type="SMART" id="SM00823">
    <property type="entry name" value="PKS_PP"/>
    <property type="match status" value="6"/>
</dbReference>
<comment type="similarity">
    <text evidence="5">Belongs to the NRP synthetase family.</text>
</comment>
<proteinExistence type="inferred from homology"/>
<dbReference type="Gene3D" id="1.10.1200.10">
    <property type="entry name" value="ACP-like"/>
    <property type="match status" value="6"/>
</dbReference>
<sequence length="7935" mass="870557">MINLESDPTGLAPCRFPRFSRSGINDAVASSQRQLASTQVTVEQAEKLLGLSKTDPGSLVAILQASWALLLRCYTGQDGVGFGFQPGGDGPCKPFVAYFSLDGAMTVSELAGAAKTGVAAHHSNHSLDVNTAIALRGFDASNLTLSTSSLSSTIVSAHECHHWDLRLLVKRGQSTISLFLEWSSNFLGMPSAQGELVASTFGAILDQLAANPHSNTPLGALRFLSPANVAQIRAWNDTRSIDPVERCIHHVIADQVHQRPDAEAVCAWDGSLTYHHLDAISSRLAAQLVQLGVRPETLVPLCFNKSKWTVVAMLSVLKAGGAFVPLDPAHPVGRLRGLCKSVNAKLVLCSREHIQMLAGVVEQTLAVDDMTVMGAEELSNTDTPAVSVANTAYVIFTSGSTGAPKGTVIEHRAFCSSARAHAPALRIDDTCRVLQFAAHTFDASLVEMLTSLMVGACVCIPDELERLNDLAGAINRMGVNYAVLTPSFIGFLTPAAVPGLGRLVLAGEAMSSSHVATWSHITLVNGYGPAESSVAAVVNPKVGPDTDPTNIGLPCGVRCWLVDPSDHDYLAPVGCVGEMLLEGPSLARGYLNDPSKTQESFVFDPLWARDAVQYGLASRRPRRFYKTGDLARYNSASGSLSYVGRKDTQIKFHGQRIELGEVEHHLAVDAAVNHAMVLLPKLGPLQKRMVAVVSLPVLPDPSESQPTNRNTAEDALLQWVGDAALTKPILSGIRTRLGTHLPAYMVPSVWIFVGRIPMLASSKLNRKAVTAWVETGITEEECQKIIMCHQMAEAVEPKDANPPTAAETLLRDIWSAVLNLPASQISVDGHRFLNLGGDSITAMACASRAKKMHIDLTAQDVLRAESLRQLAAGAKTMTRNNEDRDSNEDEMLNIPFDLSPIQQLHFQARGMAQGDQHFNQSFRLRITRHVDKETVRIAAEAIVKRHAMLRARFMRLDDGLQWQQFITDDVASSYRFRAHVGASEAEADSCISSAQGCLDVQQGPLLAVELFDAADGGCQILFMTAHHLVIDLVSWRVILEEVEELLEKRPLGADCARFIQPSVPFWKWIDLQKNDCAAVQLEHVLPSAAQVPAAHFGYWGMDNNQPNLYGEVICQGFELDAATTAILSSQCHSPFRTETVDLLLAALIWSFQKTFADRSPPAIFNEGHGREMISSRNEVDMSHTVGWFTTLLPIALSSHTTFVEALIQTKDLRRRVPGNGRPYFATRFLNPEGTASWGAQHRDMEISFNFLGRYQQLERDGALLQSTTIMAGEAHTGSPTADFGHAAQRFALFEISAVIVNGALRFGFAWNRRMRHHERIGQWLTSCQQTLADAASTLPVLEHKFTIGDLPLLPRISPEDLHAFEKDKLPVLAGHSGWHNVEDIYPTSPIQQGLLVSRAKNGSSYAVRRVFRAKPHDQAVGVLDIGRLVLAWKGVVRHHALLRTVFIQAVSKSQAGGYDQLVLKDVEPLVLVRECGGDENSILQMIRSFEPVEYQADRPQHRFSVFYQGQTTGDVFCVLEISHAIMDGTSMDILLRDLRRSYTKSLDRLPKPLFAPFVASLLQRDAQKDIEFWTSYLGGIEPCHFPVLNDGVDTHESERELRTLRVDFPRLEALQGFCDARGFTLANAFHVAWALVLACYSGTDDVCFGYLVSGRDDTAVGGSQEAVGPFINMATQRVQLGTNNQLCLLQVLEAVQRDQLECIPYAQTSLAEIQHALRTPGGVALFNTCVSYRRRLPLDSDQPNMDSLVCQDLEAIHDPTEYPISLNIEIVKGEAIIDLDFWTDAVACRQADNIAATLVQTLCNITESAGCPISALDKTHRQTKELMWSWNANMPSLTADCIHRMVEKQVAHCPHAQAIRGWDADFTYEEMNILSTRLARFLIDLGVGPEVLIPVCFDKSAWTVIAMLAILKAGGGVVPLDPTHPPQALQGKVVDAGAHIVVTSEIRASIFASMVPHTVVVGPTLLGQLSTSTDKVGDDIPIPSRVSPENPAFVMFTSGSTGKPKGVVLCHQALASSCLAHGSALGVGEHTRFLQFATYTFDNSIEEMFTTLIHGGCVCVPSDADRLDDLAGAIDRLDANFMDLTPTVAALLRPEQVPKIKGIAVGGEALTQEVLDIWGDAVPLHNQYGPSECSINATHRLHTTSKGDVANLGTSVGSVSWVVDAKNHDLLVPIGCIGELLIEGPILAREYLGKPAETAKAFIETPDWARLDPHHGERGIRRMYKTGDLVRYNSDGSLIYLGRKDTQVKLHGQRIELGEIEHHVKSTLPLGIQSSVDVVSTEQAKKALAVFICLELHSTVSGSEEPQILAMSPGFRSLAQTIVSGMGARVAAYMVPTIFLPVSKMPLTSSGKLDRRCLRTRAQSFSDAGSDGMMAYRLGAKVCNGRSPETRMEKLLQELWSVVLNVDPECIGADDSFFSHGGDSIGAMRLVPAARQKGVTLSVANIFQMPRLSHMARGAILGAEGSGEDSASSSGAESFPSPTEPFSLIMKTSKTSLNELKQLVASICRFKSDCLEDIYPCTPLQAGLVAASQRQPGAYVAVNSYELPVGTDILRFEKAWQQVAESEAILRTRIIFLPDVGFLQIVIRSAIEWIKAKHPDHIPTQYSQLPSHDGDVLSRHIITTDPNTGRHTFIWMAHHALYDGWSLSTLLGRVEEHYLHPEVPMIQVPHYSRFIEYVCSLDVSASDTFWSSQLSCPSPHGTTPQHFPPLPRQGYRTQATSRVSRSIFFAKPGRFGLTTVSLLRATWAMVLSIYSSSDDVVFGEILNGRDVPVAGIEHLAGPTFASIPRRIYIDRSLSVEQLLLGLQGQFNDAIPHQFAGLQRIKTLGPGAAAACEFQNLFAIDNTGEDANKGSLWENLASGGTSQGTDFFNYPLNVTCTVDQGRQIVVRAHFDSGVVPQWQVKRMLSQFETTLQRFSAITSQHDQVGNIDLLNSEDKASIREWNEIPGPLVERRVHDMISDQMAREGDSKSAVVGWDATLSNGELDSLSTSLARELLARGVGSKGSRFVPFCFEKSTFAVVVILAVLKAGAAFVPLDPTHPVGRLREIIMDCSAGVILCSPRYEGICSELVQTVIKVDADSLKKLQLEDVKEAPLDAYVPCYPHDPAYVIFTSGTTGKPKGTIVTHSSFCSGAAAHGPAMLMRPPFRFLQFASYTFDASLVEILTTLMMGGTVCVPREVDRTNGNIAAAIEEMGVDMALLTPSFARTLQPRDVPNLKTLILGGEAMTQSHLATWADKVNLVNAYGPSECAVVATVNPKMNTSSNPSNLGRGIGRCWVVNPKNHNRLAPLGSIGELVIEGPTLSIGYLQNGTKTREVFIEDPQWALDERLRYPDIAQQPRRMYKTGDLVRVCDDATGEMVYVGRKDTSQAKLNGQRLEVDEIAHHLDSDNAVRHAVVIFPQSGPCAKRIVAVLTFHQISATQPSDGILAMIVSKSASSFVGQARGQLVNKLPPYMIPSTWIVLGQIPLLPSGKLDRASVTSFVEGMSEEALDAVSYSDPEESPDTELLPLRDIPIHDRLKAIWSEVLNINTQRVTRKVSFLHLGGDSITAMQVMARCRTHGIQVTVQDIISSQSVHELALKVVIPQNLQRSTVPDEDHHDFEPSPIQQLYFKLAWSGTSQRKAESQFNQSVLLHLQVSKGVTPTDVNRGIHALVETHSMLRTRFTRNGAGTWRQRITSDVSGSYRHKTHTISNLGRMEKRIQNSQRALDIEKGPLLASDCFTLSNGKDSTEVYVFITIHHLVVDIVSWGILLQDLEDFFSAGAIKTPPSMSFQAWSRVQSQRAQAEDNGPALLPQYQSSSIDLEYWGMVGVSNTHGDVITAEAELDYDATALLLGPECHLSLQTEPLDVLLAALLLSYRDASMGRHGAPTIYNEGHGREMWEDGLDLSRTVGWFTTLCPVHLPYESLSDRDIVNAIRWVKDYRKRLPGKGRPYFAHQMLTSQGYDGHGQRWPVEVTFNYLGQMQQLSRTDTILQSFNEASNSLSDIGKDVPRFALIDVSARVADGKMQISFAYNKHMKHQASIRTWAQGALSFLQEGPQRLARQNAEKTLSDFPLMSLSYYGLENLHQSLEVLHVKFQDVEDIYPCSPMQCGLLLSQMKDPGKYAYRATFQLESTRQHEVDVNCLLGAWQAVIQRHSTLRTVFIDMVGDEGLMNQVVLRKSPGRVQILHSSNEQALDVLRSAEAIDFNEKRPPHCLTVCKTANGHVFCRLEISHVICDGSSMPILLKDLSEAYAASSETTRGSIPSYRDYMAYLLSQPREKSIRYWKEYLIGAEPCLFPALTDGVENAEPSLGSRIIHLEDVAKINDFCANLGITLSTLFQLAWALVVRTYTGSDEVLFGYLSSGRDIPVPQIESAVGAFINMLVCRLDIPAEAEVGDLIDTMRTNLAEAIAHQTCSLAEIQHELHLPGTALFNTAFTYQKRTASEERDHPPARPALEYRVVNAEDPSEYAIAVNVEATDKSVEIHFSYWRNIVSDAQMLNVASTFEQVVKDLAMDERDDRTVGELHLVSGAGVEQLVRWNNYELPGVECCVHDVIAQHARQFPQSTPAICAWDTTFTYRQLDDAAAALANHLLTVKVFKPDTFIPLCFEKSAWTVVAQLAVLKAGGAFVNLDPAHPESRLRELMQDIDADIVLSSVKHAVKMARIANRTVIVGPESVKSAMTAQRAAIASSVKPYNAAYIIFTSGTTGKPKGTVVEHGSFCTGAMAHAKAMFMRADSRVLQFASYTFDASIMETLSCLLVGGCICIPSDEDRINNLGAVIRNMGVTWTLLTPSVASTLKPESVSCLRTLVTGGEAMSAGHVTRWGTRCALVNAYGPTECSVVATTSIKVDESHRVCNTDSSDIGTAVGGRVWVVDPHTPDRLAPIGAVGELVVEGRLVARGYLNREEQTAKVFIESPAWTRQIGFPKSMWQQSTKMYRTGDLVRYNSDGSVSYVARKDTQIKLNGRRIELGEIEFHCRGGLPEDAQVAVEMVEPFNNSNTTKALAIFFALSDEAASTKFSLLPMNESTREIAQMIEKNASTSLPAYMVPQYFVRVATMPWTTAGKLDRRQLRQALEQISKETLLTYKLTKAAASAKRHTPASELEKTLQGLWETALGLIPNSVSSEDDFFRLGGDSLTAMRLVGLARAHRIRLLVLDVFEHPILANMARSCGSLEATSVLPKPKPFELVTGTQLDTLLQEVSFVCGVSLEHVQDVYPCTPLQEALVALAHKQTGAYVAVNTLKLSRDIDIMRFKAAWQAVVDDTDTLRTRIVHNPKSEFLQVVVAPAPIHWFNEGTVKEAIDRGGVLGSQNGGELARYALVQHDDGASSFIWAIHHALYDGWSLPRIAKRVQNMYDNSGPRACQQVPYASFIRFLGSKDVPISEEFWIESLRGASSTTHFPQLPTVAQRESPKFQAVTCQIGLNRSVIRSNMTIPTLVRAAWAITLASYTGTDDVVFGETLAGRNIDLAGVEDMAGPTFATVPTRVQVQRDLTLAQFLQSLQKSASRVVPHQHLGLQHIKRLNADCAGACEFQNILIIQSSSSSERQNDAWKFEGGASTESFFTHPLVLECNVTGTGIEATLHHDEHVLSVWQTERLIHQLEAVLKQLVHPFEDQQTTVADIHVISPEDHALLEKWNGPNTSGDTDIAADSCIHQLFIATASTHPERLGINGWDDQLTYAEIRDYASRVAFHLHLLGVGHGALVPVCLTRSTWSIVTLLGILMAGGAFVPFDSAHPLTRQKDMLASISPTMIVCSPEHISHFSQVVGTCVPVDGQVIQRLPSPPSSFIISTNPTDAAYLLFTSGSTGRPKGVLATHGAFCSSSRGYALATKMGASSRVFHFASLTFDVALMEILTPLTLGACVCVPTDQERLHDLGAAMTRLGATWAFLTPSVANLVDPQLVGPTLKTLVCGGEGMLAETIARWAERVELMNGYGPTEACVLALVNPNVSTQRDRSVIGRATTAGRAWIVEPRNQDGDWLAPIGAVGELAISGSLLAQGYFNDPEKTAQVFIDNPVWGTEIPVTRAYRTGDLVKYRPDGTIEFIGRNDGQVKVNGQRIELGEIESRLSAHSGVKLALVVQPKSGPCDKQLVAVITLSLTNPAVFDGHGGVTVTSNCKPTTGSPEWMAKVRREVHQVRSRLDDTLPHYMVPAAWIVIEAMPVVVSGKLDRQAVLRWVSSLDRTAYERITGDLGLFEGEENVGDVELTETAKALREVWAEELRVPVDRIQLNMGFLSLGGDSIMAMGIVSRARKAKIIVSMQDVLRSKSVIHLAVVAKSLPGQASAKVPREDETGELFPLSPIQRLYFKLGSNHVGEARFNQSFALPVSPHVSIENIKRTMDALVQRHSMLRVRFSSGQDGEWQQRIPKMNSSTYGFFDHTTKSANNVTAALAGAQSSLCIKQGPVFRADVFEGLDKGLIISMVAHHLCVDMVSWRIIVADLNDFIEKGSLDAELPPSFHSLHALQASQIKHLDPATLLPFKETQPDLAYWEVHQPLTYGCAKIESFTLDEDMTKLALSDCHTTFRTEPTDLLLAAIAYSFAKTFTDRGPSTLYSESHGRESPQYLQMDLTRTVGWFTTICPLPLPIQADSIMDTVRRAKDIRRSIPDNGRSHFSSTWLGNAAKGASLPMEILFNYLGNGFSEAKSDDAPSASSIGETSGTADVGPDARRMALFEISAIVVNGKLQFSFIYDNTIPRVGDVHRWIGNCKTILEEMILGLISHPPEPTLSDYPLLPLTYSSLRALVQGTLPGVGIDNAVSEVEDIYPCTPVQEGMLISQLRNPDAYIYHAVYNIQNGSPEIRVDTDRLTRAWQRVVDRHPALRTVFVESVHRRGVFDQAVLRKVGCGVVVIQSGDDEALGHLGRITMQRGLSQSRQPRLPHLLTVCATNSGKVILKLETNHAALDGGSLAIILQELAAGYGGTLADTPGPLYSDYIRYIRSLPTEQDCEYWMRYLQDIKPCHIPKLNLTATGTRCLCSTTLEFHRFPELRQLSERAQVTLASIMHTAWALVLRKYTGSDDVCFGYLTADRDAPVNNIQHVVGTLINMLCCRVQVTASSALEQILQNTQEQHIQSMQFQRSSLAQVQHELGLGGRPLHNTSISTQSSYVKEKSSENHGISFELEEGHDPSEYVITVNVDVSKGGEGVVFRYWSDHITDHQAQDMAHFMAQILNTFIDRPAQSVSVFDLSIDTGVSHYVDSPPTFSSEDSGDQIFSPEPWLSFTPPTESSSPVTPDGRRTQKCRKETLAAIWKALLNMPSDQPVSGKDNFFDVGGDSIMAIKLVGDARDHGLNLSVADVFRNPLFDDIVATARFQVSAESTSSGDIVCGTWGSTRRQTSSKSAYERFSLLAASSVDAFLQTNIIPQVGVFRGGLLDVLPATDFQSLAVTGALLKSRWMMNYFHLDGHGPFDVAKLKRACYRLVQGLDILRTVFVPSGGRILQVVLRTVRPSFRVIETQSESFDDFTEGLLQRYRDEGEGEEDRTRQLGQPLVSFTLIKHDRSRRHKLLVRISHAQYDGVCFPKILEALQAAYQGKVIAPSTSFANYLRASAGSLTSEQYQHWKKLLDGSSMTEIVRRTKPNYHKSCSGASTCLKKNVQLPPVSSTITTATVVKAAWAYVLAQISTSPDVVFGHTISGRNADIDGVENMIGPCLNLVPVRVCFGGQGQTASDLFRQVQDQQVANMPYEVLGFREIIRHCTAWPNWTYFTSIVQHQNIEKSTQIRLGDVSYEFGCASAAPGDFADLSVFSQRQDLSVGDSYEIVLSFAKDGPVERGFAERALQMLCKAARLFATNPNIKLQSADDICNHIGGLPLKLSPPSPKSSDTDVPAVLGLKQLDSAQLLDFTQLIVKIWTQVLGDLAPSSARIGLDTSFFDIGGDMVGLAQVALLLGNEGFPMGWNVHFLDLSGKRFGGIYHCGDLTVDDIWRELRLCFAFSPLPDDHGFWEPALLLDTEISAGVE</sequence>
<dbReference type="Gene3D" id="3.30.300.30">
    <property type="match status" value="5"/>
</dbReference>
<dbReference type="FunFam" id="3.30.559.30:FF:000003">
    <property type="entry name" value="Nonribosomal peptide synthase SidD"/>
    <property type="match status" value="2"/>
</dbReference>
<dbReference type="InterPro" id="IPR042099">
    <property type="entry name" value="ANL_N_sf"/>
</dbReference>
<dbReference type="FunFam" id="3.30.559.30:FF:000005">
    <property type="entry name" value="Nonribosomal peptide synthase Pes1"/>
    <property type="match status" value="1"/>
</dbReference>
<dbReference type="InterPro" id="IPR000873">
    <property type="entry name" value="AMP-dep_synth/lig_dom"/>
</dbReference>
<feature type="domain" description="Carrier" evidence="7">
    <location>
        <begin position="6184"/>
        <end position="6260"/>
    </location>
</feature>
<dbReference type="InterPro" id="IPR010071">
    <property type="entry name" value="AA_adenyl_dom"/>
</dbReference>
<feature type="domain" description="Carrier" evidence="7">
    <location>
        <begin position="3513"/>
        <end position="3586"/>
    </location>
</feature>
<evidence type="ECO:0000313" key="9">
    <source>
        <dbReference type="Proteomes" id="UP001275084"/>
    </source>
</evidence>
<feature type="compositionally biased region" description="Low complexity" evidence="6">
    <location>
        <begin position="7198"/>
        <end position="7211"/>
    </location>
</feature>
<dbReference type="Gene3D" id="3.30.559.30">
    <property type="entry name" value="Nonribosomal peptide synthetase, condensation domain"/>
    <property type="match status" value="10"/>
</dbReference>
<dbReference type="PROSITE" id="PS50075">
    <property type="entry name" value="CARRIER"/>
    <property type="match status" value="6"/>
</dbReference>
<feature type="domain" description="Carrier" evidence="7">
    <location>
        <begin position="2387"/>
        <end position="2463"/>
    </location>
</feature>
<accession>A0AAJ0MIR0</accession>
<gene>
    <name evidence="8" type="ORF">B0T25DRAFT_578484</name>
</gene>
<comment type="pathway">
    <text evidence="1">Secondary metabolite biosynthesis.</text>
</comment>
<dbReference type="CDD" id="cd19542">
    <property type="entry name" value="CT_NRPS-like"/>
    <property type="match status" value="4"/>
</dbReference>
<dbReference type="SUPFAM" id="SSF47336">
    <property type="entry name" value="ACP-like"/>
    <property type="match status" value="6"/>
</dbReference>
<keyword evidence="2" id="KW-0596">Phosphopantetheine</keyword>
<feature type="region of interest" description="Disordered" evidence="6">
    <location>
        <begin position="2463"/>
        <end position="2482"/>
    </location>
</feature>
<dbReference type="InterPro" id="IPR006162">
    <property type="entry name" value="Ppantetheine_attach_site"/>
</dbReference>
<dbReference type="CDD" id="cd05918">
    <property type="entry name" value="A_NRPS_SidN3_like"/>
    <property type="match status" value="5"/>
</dbReference>
<evidence type="ECO:0000256" key="1">
    <source>
        <dbReference type="ARBA" id="ARBA00005179"/>
    </source>
</evidence>
<protein>
    <submittedName>
        <fullName evidence="8">Non-ribosomal peptide synthetase</fullName>
    </submittedName>
</protein>
<dbReference type="NCBIfam" id="NF003417">
    <property type="entry name" value="PRK04813.1"/>
    <property type="match status" value="5"/>
</dbReference>
<feature type="domain" description="Carrier" evidence="7">
    <location>
        <begin position="5080"/>
        <end position="5156"/>
    </location>
</feature>
<dbReference type="GO" id="GO:0019748">
    <property type="term" value="P:secondary metabolic process"/>
    <property type="evidence" value="ECO:0007669"/>
    <property type="project" value="UniProtKB-ARBA"/>
</dbReference>
<reference evidence="8" key="1">
    <citation type="journal article" date="2023" name="Mol. Phylogenet. Evol.">
        <title>Genome-scale phylogeny and comparative genomics of the fungal order Sordariales.</title>
        <authorList>
            <person name="Hensen N."/>
            <person name="Bonometti L."/>
            <person name="Westerberg I."/>
            <person name="Brannstrom I.O."/>
            <person name="Guillou S."/>
            <person name="Cros-Aarteil S."/>
            <person name="Calhoun S."/>
            <person name="Haridas S."/>
            <person name="Kuo A."/>
            <person name="Mondo S."/>
            <person name="Pangilinan J."/>
            <person name="Riley R."/>
            <person name="LaButti K."/>
            <person name="Andreopoulos B."/>
            <person name="Lipzen A."/>
            <person name="Chen C."/>
            <person name="Yan M."/>
            <person name="Daum C."/>
            <person name="Ng V."/>
            <person name="Clum A."/>
            <person name="Steindorff A."/>
            <person name="Ohm R.A."/>
            <person name="Martin F."/>
            <person name="Silar P."/>
            <person name="Natvig D.O."/>
            <person name="Lalanne C."/>
            <person name="Gautier V."/>
            <person name="Ament-Velasquez S.L."/>
            <person name="Kruys A."/>
            <person name="Hutchinson M.I."/>
            <person name="Powell A.J."/>
            <person name="Barry K."/>
            <person name="Miller A.N."/>
            <person name="Grigoriev I.V."/>
            <person name="Debuchy R."/>
            <person name="Gladieux P."/>
            <person name="Hiltunen Thoren M."/>
            <person name="Johannesson H."/>
        </authorList>
    </citation>
    <scope>NUCLEOTIDE SEQUENCE</scope>
    <source>
        <strain evidence="8">CBS 955.72</strain>
    </source>
</reference>
<dbReference type="FunFam" id="3.40.50.980:FF:000001">
    <property type="entry name" value="Non-ribosomal peptide synthetase"/>
    <property type="match status" value="1"/>
</dbReference>
<feature type="domain" description="Carrier" evidence="7">
    <location>
        <begin position="7218"/>
        <end position="7292"/>
    </location>
</feature>
<dbReference type="CDD" id="cd19545">
    <property type="entry name" value="FUM14_C_NRPS-like"/>
    <property type="match status" value="2"/>
</dbReference>
<dbReference type="Pfam" id="PF00501">
    <property type="entry name" value="AMP-binding"/>
    <property type="match status" value="5"/>
</dbReference>
<evidence type="ECO:0000256" key="4">
    <source>
        <dbReference type="ARBA" id="ARBA00022598"/>
    </source>
</evidence>
<keyword evidence="4" id="KW-0436">Ligase</keyword>
<dbReference type="CDD" id="cd19534">
    <property type="entry name" value="E_NRPS"/>
    <property type="match status" value="3"/>
</dbReference>
<dbReference type="InterPro" id="IPR009081">
    <property type="entry name" value="PP-bd_ACP"/>
</dbReference>
<dbReference type="PANTHER" id="PTHR45398:SF1">
    <property type="entry name" value="ENZYME, PUTATIVE (JCVI)-RELATED"/>
    <property type="match status" value="1"/>
</dbReference>
<dbReference type="Pfam" id="PF00550">
    <property type="entry name" value="PP-binding"/>
    <property type="match status" value="6"/>
</dbReference>
<evidence type="ECO:0000256" key="5">
    <source>
        <dbReference type="ARBA" id="ARBA00029454"/>
    </source>
</evidence>
<organism evidence="8 9">
    <name type="scientific">Lasiosphaeria hispida</name>
    <dbReference type="NCBI Taxonomy" id="260671"/>
    <lineage>
        <taxon>Eukaryota</taxon>
        <taxon>Fungi</taxon>
        <taxon>Dikarya</taxon>
        <taxon>Ascomycota</taxon>
        <taxon>Pezizomycotina</taxon>
        <taxon>Sordariomycetes</taxon>
        <taxon>Sordariomycetidae</taxon>
        <taxon>Sordariales</taxon>
        <taxon>Lasiosphaeriaceae</taxon>
        <taxon>Lasiosphaeria</taxon>
    </lineage>
</organism>
<dbReference type="Pfam" id="PF00668">
    <property type="entry name" value="Condensation"/>
    <property type="match status" value="9"/>
</dbReference>
<keyword evidence="9" id="KW-1185">Reference proteome</keyword>
<dbReference type="NCBIfam" id="TIGR01733">
    <property type="entry name" value="AA-adenyl-dom"/>
    <property type="match status" value="5"/>
</dbReference>
<dbReference type="Proteomes" id="UP001275084">
    <property type="component" value="Unassembled WGS sequence"/>
</dbReference>
<dbReference type="FunFam" id="3.30.559.10:FF:000016">
    <property type="entry name" value="Nonribosomal peptide synthase Pes1"/>
    <property type="match status" value="2"/>
</dbReference>
<dbReference type="FunFam" id="1.10.1200.10:FF:000005">
    <property type="entry name" value="Nonribosomal peptide synthetase 1"/>
    <property type="match status" value="2"/>
</dbReference>
<evidence type="ECO:0000313" key="8">
    <source>
        <dbReference type="EMBL" id="KAK3360589.1"/>
    </source>
</evidence>
<reference evidence="8" key="2">
    <citation type="submission" date="2023-06" db="EMBL/GenBank/DDBJ databases">
        <authorList>
            <consortium name="Lawrence Berkeley National Laboratory"/>
            <person name="Haridas S."/>
            <person name="Hensen N."/>
            <person name="Bonometti L."/>
            <person name="Westerberg I."/>
            <person name="Brannstrom I.O."/>
            <person name="Guillou S."/>
            <person name="Cros-Aarteil S."/>
            <person name="Calhoun S."/>
            <person name="Kuo A."/>
            <person name="Mondo S."/>
            <person name="Pangilinan J."/>
            <person name="Riley R."/>
            <person name="Labutti K."/>
            <person name="Andreopoulos B."/>
            <person name="Lipzen A."/>
            <person name="Chen C."/>
            <person name="Yanf M."/>
            <person name="Daum C."/>
            <person name="Ng V."/>
            <person name="Clum A."/>
            <person name="Steindorff A."/>
            <person name="Ohm R."/>
            <person name="Martin F."/>
            <person name="Silar P."/>
            <person name="Natvig D."/>
            <person name="Lalanne C."/>
            <person name="Gautier V."/>
            <person name="Ament-Velasquez S.L."/>
            <person name="Kruys A."/>
            <person name="Hutchinson M.I."/>
            <person name="Powell A.J."/>
            <person name="Barry K."/>
            <person name="Miller A.N."/>
            <person name="Grigoriev I.V."/>
            <person name="Debuchy R."/>
            <person name="Gladieux P."/>
            <person name="Thoren M.H."/>
            <person name="Johannesson H."/>
        </authorList>
    </citation>
    <scope>NUCLEOTIDE SEQUENCE</scope>
    <source>
        <strain evidence="8">CBS 955.72</strain>
    </source>
</reference>
<dbReference type="PROSITE" id="PS00455">
    <property type="entry name" value="AMP_BINDING"/>
    <property type="match status" value="5"/>
</dbReference>
<dbReference type="FunFam" id="3.30.559.30:FF:000002">
    <property type="entry name" value="Nonribosomal peptide synthase Pes1"/>
    <property type="match status" value="3"/>
</dbReference>
<dbReference type="SUPFAM" id="SSF52777">
    <property type="entry name" value="CoA-dependent acyltransferases"/>
    <property type="match status" value="19"/>
</dbReference>
<dbReference type="InterPro" id="IPR045851">
    <property type="entry name" value="AMP-bd_C_sf"/>
</dbReference>
<dbReference type="InterPro" id="IPR001242">
    <property type="entry name" value="Condensation_dom"/>
</dbReference>
<feature type="compositionally biased region" description="Low complexity" evidence="6">
    <location>
        <begin position="2468"/>
        <end position="2478"/>
    </location>
</feature>
<dbReference type="GO" id="GO:0031177">
    <property type="term" value="F:phosphopantetheine binding"/>
    <property type="evidence" value="ECO:0007669"/>
    <property type="project" value="InterPro"/>
</dbReference>